<protein>
    <submittedName>
        <fullName evidence="1">Uncharacterized protein</fullName>
    </submittedName>
</protein>
<organism evidence="1 2">
    <name type="scientific">Lymphocystis disease virus 3</name>
    <dbReference type="NCBI Taxonomy" id="2560566"/>
    <lineage>
        <taxon>Viruses</taxon>
        <taxon>Varidnaviria</taxon>
        <taxon>Bamfordvirae</taxon>
        <taxon>Nucleocytoviricota</taxon>
        <taxon>Megaviricetes</taxon>
        <taxon>Pimascovirales</taxon>
        <taxon>Pimascovirales incertae sedis</taxon>
        <taxon>Iridoviridae</taxon>
        <taxon>Alphairidovirinae</taxon>
        <taxon>Lymphocystivirus</taxon>
        <taxon>Lymphocystivirus sparus1</taxon>
    </lineage>
</organism>
<dbReference type="Proteomes" id="UP000149121">
    <property type="component" value="Segment"/>
</dbReference>
<evidence type="ECO:0000313" key="2">
    <source>
        <dbReference type="Proteomes" id="UP000149121"/>
    </source>
</evidence>
<gene>
    <name evidence="1" type="ORF">LCDVSa114R</name>
</gene>
<accession>A0A1B2RW27</accession>
<keyword evidence="2" id="KW-1185">Reference proteome</keyword>
<reference evidence="1 2" key="1">
    <citation type="journal article" date="2016" name="J. Virol.">
        <title>Concurrence of Iridovirus, Polyomavirus, and a Unique Member of a New Group of Fish Papillomaviruses in Lymphocystis Disease-Affected Gilthead Sea Bream.</title>
        <authorList>
            <person name="Lopez-Bueno A."/>
            <person name="Mavian C."/>
            <person name="Labella A.M."/>
            <person name="Castro D."/>
            <person name="Borrego J.J."/>
            <person name="Alcami A."/>
            <person name="Alejo A."/>
        </authorList>
    </citation>
    <scope>NUCLEOTIDE SEQUENCE [LARGE SCALE GENOMIC DNA]</scope>
    <source>
        <strain evidence="1">SA9</strain>
    </source>
</reference>
<sequence>MSNGFIGCLQSFNIIGCYSVKVNSFDVERKLEYMINLKIRRKRLR</sequence>
<evidence type="ECO:0000313" key="1">
    <source>
        <dbReference type="EMBL" id="AOC55198.1"/>
    </source>
</evidence>
<dbReference type="KEGG" id="vg:30902690"/>
<name>A0A1B2RW27_9VIRU</name>
<proteinExistence type="predicted"/>
<dbReference type="EMBL" id="KX643370">
    <property type="protein sequence ID" value="AOC55198.1"/>
    <property type="molecule type" value="Genomic_DNA"/>
</dbReference>